<protein>
    <submittedName>
        <fullName evidence="2">Uncharacterized protein</fullName>
    </submittedName>
</protein>
<proteinExistence type="predicted"/>
<dbReference type="EMBL" id="KN818377">
    <property type="protein sequence ID" value="KIL57248.1"/>
    <property type="molecule type" value="Genomic_DNA"/>
</dbReference>
<dbReference type="Proteomes" id="UP000054549">
    <property type="component" value="Unassembled WGS sequence"/>
</dbReference>
<sequence length="190" mass="21131">MGKDALMNLILLVLLLFRRQNHGFNTIYISTSINISMSHSRASRDDQVLFLVLRFRQMQGHRVTSSLSGGKRLLLLSTQLRGNKPACLIRSCPIPCHPQNQSSTNSDCQDRTWAYMAAPAAYHYSQSRMRLLPIHSSHTLAGTIQPPPEVSSLAPSMSVDTHMQWGMEVDPSRYCRNADFSKGGGSGEQA</sequence>
<dbReference type="InParanoid" id="A0A0C2WM19"/>
<name>A0A0C2WM19_AMAMK</name>
<reference evidence="2 3" key="1">
    <citation type="submission" date="2014-04" db="EMBL/GenBank/DDBJ databases">
        <title>Evolutionary Origins and Diversification of the Mycorrhizal Mutualists.</title>
        <authorList>
            <consortium name="DOE Joint Genome Institute"/>
            <consortium name="Mycorrhizal Genomics Consortium"/>
            <person name="Kohler A."/>
            <person name="Kuo A."/>
            <person name="Nagy L.G."/>
            <person name="Floudas D."/>
            <person name="Copeland A."/>
            <person name="Barry K.W."/>
            <person name="Cichocki N."/>
            <person name="Veneault-Fourrey C."/>
            <person name="LaButti K."/>
            <person name="Lindquist E.A."/>
            <person name="Lipzen A."/>
            <person name="Lundell T."/>
            <person name="Morin E."/>
            <person name="Murat C."/>
            <person name="Riley R."/>
            <person name="Ohm R."/>
            <person name="Sun H."/>
            <person name="Tunlid A."/>
            <person name="Henrissat B."/>
            <person name="Grigoriev I.V."/>
            <person name="Hibbett D.S."/>
            <person name="Martin F."/>
        </authorList>
    </citation>
    <scope>NUCLEOTIDE SEQUENCE [LARGE SCALE GENOMIC DNA]</scope>
    <source>
        <strain evidence="2 3">Koide BX008</strain>
    </source>
</reference>
<keyword evidence="3" id="KW-1185">Reference proteome</keyword>
<gene>
    <name evidence="2" type="ORF">M378DRAFT_171993</name>
</gene>
<evidence type="ECO:0000256" key="1">
    <source>
        <dbReference type="SAM" id="SignalP"/>
    </source>
</evidence>
<dbReference type="HOGENOM" id="CLU_1427631_0_0_1"/>
<feature type="chain" id="PRO_5002158173" evidence="1">
    <location>
        <begin position="24"/>
        <end position="190"/>
    </location>
</feature>
<organism evidence="2 3">
    <name type="scientific">Amanita muscaria (strain Koide BX008)</name>
    <dbReference type="NCBI Taxonomy" id="946122"/>
    <lineage>
        <taxon>Eukaryota</taxon>
        <taxon>Fungi</taxon>
        <taxon>Dikarya</taxon>
        <taxon>Basidiomycota</taxon>
        <taxon>Agaricomycotina</taxon>
        <taxon>Agaricomycetes</taxon>
        <taxon>Agaricomycetidae</taxon>
        <taxon>Agaricales</taxon>
        <taxon>Pluteineae</taxon>
        <taxon>Amanitaceae</taxon>
        <taxon>Amanita</taxon>
    </lineage>
</organism>
<evidence type="ECO:0000313" key="3">
    <source>
        <dbReference type="Proteomes" id="UP000054549"/>
    </source>
</evidence>
<keyword evidence="1" id="KW-0732">Signal</keyword>
<feature type="signal peptide" evidence="1">
    <location>
        <begin position="1"/>
        <end position="23"/>
    </location>
</feature>
<evidence type="ECO:0000313" key="2">
    <source>
        <dbReference type="EMBL" id="KIL57248.1"/>
    </source>
</evidence>
<dbReference type="AlphaFoldDB" id="A0A0C2WM19"/>
<accession>A0A0C2WM19</accession>